<dbReference type="GO" id="GO:0008361">
    <property type="term" value="P:regulation of cell size"/>
    <property type="evidence" value="ECO:0007669"/>
    <property type="project" value="TreeGrafter"/>
</dbReference>
<proteinExistence type="predicted"/>
<evidence type="ECO:0000259" key="2">
    <source>
        <dbReference type="PROSITE" id="PS51852"/>
    </source>
</evidence>
<feature type="region of interest" description="Disordered" evidence="1">
    <location>
        <begin position="463"/>
        <end position="511"/>
    </location>
</feature>
<dbReference type="GO" id="GO:0005829">
    <property type="term" value="C:cytosol"/>
    <property type="evidence" value="ECO:0007669"/>
    <property type="project" value="TreeGrafter"/>
</dbReference>
<gene>
    <name evidence="3" type="ORF">TMSB3V08_LOCUS5315</name>
</gene>
<sequence>MTDKFSRRPGLAAHAQYRVPVTRRFSKIDVKYSSRLRDRQDKVPERLMGGLEPVYYFPTQLLPNPTRQQRIQNLTLLWHLGYPTGTRGVREWEGNIGSPLTSRSMPKSAGHPLVSLTSSHKIDLNSPTVALGGIGVDQTWSSARSWSQLSLYTSDLVILADNLASGSNGGAMANDSMKQNKDKYKPSSWNHNSQWLLNSDNNQLNLVVLGVDGLSEELADEIRVQCDEDEYEIDCQLYSVDYRIIDGDVSLPQNSFKTPDFSPNVYWPVAVCVTLEAISSTAQRPASSPHSSMRTDLRDHSSLLTTNYASPNKIRQSICAGWVRADSCLDCVSLFQKSSTPLTPLPILAARALRTHDPKRSSPETREEEIEPSVRASYLSELDPKPNRENSTSPKASRGENQAPFVPRVETHQKFWMELLTGPLVDVVPVMLLLEGIISERLCFDRLRMELLSGPMVDIIDSDITSDDDNVPDLRNPAVHNMSDSYENGMDDEDYREIPSPKQLLPPPESE</sequence>
<dbReference type="GO" id="GO:0007266">
    <property type="term" value="P:Rho protein signal transduction"/>
    <property type="evidence" value="ECO:0007669"/>
    <property type="project" value="TreeGrafter"/>
</dbReference>
<feature type="region of interest" description="Disordered" evidence="1">
    <location>
        <begin position="353"/>
        <end position="404"/>
    </location>
</feature>
<dbReference type="InterPro" id="IPR045786">
    <property type="entry name" value="RhoGAP_pG1_pG2"/>
</dbReference>
<name>A0A7R9HN01_9NEOP</name>
<dbReference type="PROSITE" id="PS51852">
    <property type="entry name" value="PG1"/>
    <property type="match status" value="1"/>
</dbReference>
<accession>A0A7R9HN01</accession>
<dbReference type="GO" id="GO:0005096">
    <property type="term" value="F:GTPase activator activity"/>
    <property type="evidence" value="ECO:0007669"/>
    <property type="project" value="TreeGrafter"/>
</dbReference>
<dbReference type="Pfam" id="PF19518">
    <property type="entry name" value="RhoGAP_pG1_pG2"/>
    <property type="match status" value="1"/>
</dbReference>
<feature type="domain" description="PG1 pseudoGTPase" evidence="2">
    <location>
        <begin position="198"/>
        <end position="371"/>
    </location>
</feature>
<evidence type="ECO:0000313" key="3">
    <source>
        <dbReference type="EMBL" id="CAD7428513.1"/>
    </source>
</evidence>
<dbReference type="PANTHER" id="PTHR46005:SF4">
    <property type="entry name" value="RHO GTPASE-ACTIVATING PROTEIN 190"/>
    <property type="match status" value="1"/>
</dbReference>
<feature type="compositionally biased region" description="Basic and acidic residues" evidence="1">
    <location>
        <begin position="354"/>
        <end position="365"/>
    </location>
</feature>
<dbReference type="EMBL" id="OB793761">
    <property type="protein sequence ID" value="CAD7428513.1"/>
    <property type="molecule type" value="Genomic_DNA"/>
</dbReference>
<dbReference type="GO" id="GO:0050770">
    <property type="term" value="P:regulation of axonogenesis"/>
    <property type="evidence" value="ECO:0007669"/>
    <property type="project" value="TreeGrafter"/>
</dbReference>
<organism evidence="3">
    <name type="scientific">Timema monikensis</name>
    <dbReference type="NCBI Taxonomy" id="170555"/>
    <lineage>
        <taxon>Eukaryota</taxon>
        <taxon>Metazoa</taxon>
        <taxon>Ecdysozoa</taxon>
        <taxon>Arthropoda</taxon>
        <taxon>Hexapoda</taxon>
        <taxon>Insecta</taxon>
        <taxon>Pterygota</taxon>
        <taxon>Neoptera</taxon>
        <taxon>Polyneoptera</taxon>
        <taxon>Phasmatodea</taxon>
        <taxon>Timematodea</taxon>
        <taxon>Timematoidea</taxon>
        <taxon>Timematidae</taxon>
        <taxon>Timema</taxon>
    </lineage>
</organism>
<reference evidence="3" key="1">
    <citation type="submission" date="2020-11" db="EMBL/GenBank/DDBJ databases">
        <authorList>
            <person name="Tran Van P."/>
        </authorList>
    </citation>
    <scope>NUCLEOTIDE SEQUENCE</scope>
</reference>
<dbReference type="InterPro" id="IPR051978">
    <property type="entry name" value="Rho-GAP_domain"/>
</dbReference>
<dbReference type="AlphaFoldDB" id="A0A7R9HN01"/>
<protein>
    <recommendedName>
        <fullName evidence="2">PG1 pseudoGTPase domain-containing protein</fullName>
    </recommendedName>
</protein>
<dbReference type="PANTHER" id="PTHR46005">
    <property type="entry name" value="RHO GTPASE-ACTIVATING PROTEIN 190"/>
    <property type="match status" value="1"/>
</dbReference>
<dbReference type="InterPro" id="IPR039007">
    <property type="entry name" value="pG1"/>
</dbReference>
<evidence type="ECO:0000256" key="1">
    <source>
        <dbReference type="SAM" id="MobiDB-lite"/>
    </source>
</evidence>